<geneLocation type="plasmid" evidence="1 2">
    <name>pLPU83c</name>
</geneLocation>
<dbReference type="Proteomes" id="UP000019443">
    <property type="component" value="Plasmid pLPU83c"/>
</dbReference>
<keyword evidence="1" id="KW-0614">Plasmid</keyword>
<gene>
    <name evidence="1" type="ORF">LPU83_pLPU83c_0646</name>
</gene>
<evidence type="ECO:0000313" key="1">
    <source>
        <dbReference type="EMBL" id="CDM61208.1"/>
    </source>
</evidence>
<name>W6RQS4_9HYPH</name>
<proteinExistence type="predicted"/>
<dbReference type="KEGG" id="rhl:LPU83_pLPU83c_0646"/>
<sequence>MRLRIRNRPRIGQLEKTNAGWATFPLFRAYSAILASTLDMSFASDVIASLIDLAFADEISSHRRQSSSIDRAHCGCDRQQLI</sequence>
<protein>
    <submittedName>
        <fullName evidence="1">Uncharacterized protein</fullName>
    </submittedName>
</protein>
<accession>W6RQS4</accession>
<evidence type="ECO:0000313" key="2">
    <source>
        <dbReference type="Proteomes" id="UP000019443"/>
    </source>
</evidence>
<reference evidence="1" key="1">
    <citation type="submission" date="2013-11" db="EMBL/GenBank/DDBJ databases">
        <title>Draft genome sequence of the broad-host-range Rhizobium sp. LPU83 strain, a member of the low-genetic diversity Oregon-like Rhizobium sp. group.</title>
        <authorList>
            <person name="Wibberg D."/>
            <person name="Puehler A."/>
            <person name="Schlueter A."/>
        </authorList>
    </citation>
    <scope>NUCLEOTIDE SEQUENCE [LARGE SCALE GENOMIC DNA]</scope>
    <source>
        <strain evidence="1">LPU83</strain>
        <plasmid evidence="1">pLPU83c</plasmid>
    </source>
</reference>
<dbReference type="EMBL" id="HG916854">
    <property type="protein sequence ID" value="CDM61208.1"/>
    <property type="molecule type" value="Genomic_DNA"/>
</dbReference>
<organism evidence="1 2">
    <name type="scientific">Rhizobium favelukesii</name>
    <dbReference type="NCBI Taxonomy" id="348824"/>
    <lineage>
        <taxon>Bacteria</taxon>
        <taxon>Pseudomonadati</taxon>
        <taxon>Pseudomonadota</taxon>
        <taxon>Alphaproteobacteria</taxon>
        <taxon>Hyphomicrobiales</taxon>
        <taxon>Rhizobiaceae</taxon>
        <taxon>Rhizobium/Agrobacterium group</taxon>
        <taxon>Rhizobium</taxon>
    </lineage>
</organism>
<dbReference type="HOGENOM" id="CLU_2555956_0_0_5"/>
<dbReference type="AlphaFoldDB" id="W6RQS4"/>
<keyword evidence="2" id="KW-1185">Reference proteome</keyword>